<sequence length="381" mass="44351">MEEEAVNKAINLIYLSPKHDGGKDQVALNLLKGLQDNGTADQYEVICWDYSVKTLRHLAPDAQYRVLKSKRRLGDNALHMLQTMYINTLKLRKIIKEDHIQVLFHIRYINGLFKLPTKTVMIPHDIRDITHRVLGAEKVPYYKYFIYKIIYAFDFKHADAIIAISNFDKQEITSFYPQYAKKVKMIYNPIITDSYHPKENNAKKYICAINCQYSHKNTITLIKAFEIIKEKIPYQLVLIGNIPPRVQYLKEYVEQHGLERVVHFTGFISDEKIDEILSQTALYVNPSLFEGFGMTAVEAMIKKIPALVSDIPVNREVTFGFAQYYDDLQNPEALAKAIMDCLDDPPTEKALEQTSEKLRYTFHYRKIAEEYHSFFLSCIEQ</sequence>
<evidence type="ECO:0000313" key="2">
    <source>
        <dbReference type="Proteomes" id="UP000682782"/>
    </source>
</evidence>
<gene>
    <name evidence="1" type="ORF">JYE49_07505</name>
</gene>
<reference evidence="1" key="1">
    <citation type="submission" date="2021-01" db="EMBL/GenBank/DDBJ databases">
        <title>Complete genome sequence of Clostridiales bacterium R-7.</title>
        <authorList>
            <person name="Mahoney-Kurpe S.C."/>
            <person name="Palevich N."/>
            <person name="Koike S."/>
            <person name="Moon C.D."/>
            <person name="Attwood G.T."/>
        </authorList>
    </citation>
    <scope>NUCLEOTIDE SEQUENCE</scope>
    <source>
        <strain evidence="1">R-7</strain>
    </source>
</reference>
<accession>A0AC61N0K2</accession>
<dbReference type="EMBL" id="CP068393">
    <property type="protein sequence ID" value="QUC68518.1"/>
    <property type="molecule type" value="Genomic_DNA"/>
</dbReference>
<protein>
    <submittedName>
        <fullName evidence="1">Glycosyltransferase family 4 protein</fullName>
    </submittedName>
</protein>
<dbReference type="Proteomes" id="UP000682782">
    <property type="component" value="Chromosome"/>
</dbReference>
<name>A0AC61N0K2_9FIRM</name>
<keyword evidence="2" id="KW-1185">Reference proteome</keyword>
<proteinExistence type="predicted"/>
<evidence type="ECO:0000313" key="1">
    <source>
        <dbReference type="EMBL" id="QUC68518.1"/>
    </source>
</evidence>
<organism evidence="1 2">
    <name type="scientific">Aristaeella hokkaidonensis</name>
    <dbReference type="NCBI Taxonomy" id="3046382"/>
    <lineage>
        <taxon>Bacteria</taxon>
        <taxon>Bacillati</taxon>
        <taxon>Bacillota</taxon>
        <taxon>Clostridia</taxon>
        <taxon>Eubacteriales</taxon>
        <taxon>Aristaeellaceae</taxon>
        <taxon>Aristaeella</taxon>
    </lineage>
</organism>